<feature type="transmembrane region" description="Helical" evidence="11">
    <location>
        <begin position="62"/>
        <end position="85"/>
    </location>
</feature>
<dbReference type="InterPro" id="IPR002550">
    <property type="entry name" value="CNNM"/>
</dbReference>
<organism evidence="14 15">
    <name type="scientific">Anaeromonas frigoriresistens</name>
    <dbReference type="NCBI Taxonomy" id="2683708"/>
    <lineage>
        <taxon>Bacteria</taxon>
        <taxon>Bacillati</taxon>
        <taxon>Bacillota</taxon>
        <taxon>Tissierellia</taxon>
        <taxon>Tissierellales</taxon>
        <taxon>Thermohalobacteraceae</taxon>
        <taxon>Anaeromonas</taxon>
    </lineage>
</organism>
<comment type="similarity">
    <text evidence="2">Belongs to the UPF0053 family.</text>
</comment>
<evidence type="ECO:0000256" key="10">
    <source>
        <dbReference type="PROSITE-ProRule" id="PRU01193"/>
    </source>
</evidence>
<dbReference type="PROSITE" id="PS51371">
    <property type="entry name" value="CBS"/>
    <property type="match status" value="2"/>
</dbReference>
<evidence type="ECO:0000256" key="7">
    <source>
        <dbReference type="ARBA" id="ARBA00023122"/>
    </source>
</evidence>
<keyword evidence="6 10" id="KW-1133">Transmembrane helix</keyword>
<dbReference type="PROSITE" id="PS51846">
    <property type="entry name" value="CNNM"/>
    <property type="match status" value="1"/>
</dbReference>
<protein>
    <submittedName>
        <fullName evidence="14">HlyC/CorC family transporter</fullName>
    </submittedName>
</protein>
<feature type="domain" description="CBS" evidence="12">
    <location>
        <begin position="291"/>
        <end position="348"/>
    </location>
</feature>
<evidence type="ECO:0000313" key="15">
    <source>
        <dbReference type="Proteomes" id="UP000724672"/>
    </source>
</evidence>
<evidence type="ECO:0000256" key="5">
    <source>
        <dbReference type="ARBA" id="ARBA00022737"/>
    </source>
</evidence>
<dbReference type="Gene3D" id="3.30.465.10">
    <property type="match status" value="1"/>
</dbReference>
<dbReference type="InterPro" id="IPR005170">
    <property type="entry name" value="Transptr-assoc_dom"/>
</dbReference>
<feature type="domain" description="CNNM transmembrane" evidence="13">
    <location>
        <begin position="2"/>
        <end position="206"/>
    </location>
</feature>
<evidence type="ECO:0000256" key="4">
    <source>
        <dbReference type="ARBA" id="ARBA00022692"/>
    </source>
</evidence>
<dbReference type="RefSeq" id="WP_203366292.1">
    <property type="nucleotide sequence ID" value="NZ_WSFT01000031.1"/>
</dbReference>
<dbReference type="FunFam" id="3.10.580.10:FF:000002">
    <property type="entry name" value="Magnesium/cobalt efflux protein CorC"/>
    <property type="match status" value="1"/>
</dbReference>
<evidence type="ECO:0000256" key="11">
    <source>
        <dbReference type="SAM" id="Phobius"/>
    </source>
</evidence>
<dbReference type="Pfam" id="PF01595">
    <property type="entry name" value="CNNM"/>
    <property type="match status" value="1"/>
</dbReference>
<dbReference type="InterPro" id="IPR051676">
    <property type="entry name" value="UPF0053_domain"/>
</dbReference>
<dbReference type="GO" id="GO:0050660">
    <property type="term" value="F:flavin adenine dinucleotide binding"/>
    <property type="evidence" value="ECO:0007669"/>
    <property type="project" value="InterPro"/>
</dbReference>
<dbReference type="AlphaFoldDB" id="A0A942UX12"/>
<evidence type="ECO:0000256" key="9">
    <source>
        <dbReference type="PROSITE-ProRule" id="PRU00703"/>
    </source>
</evidence>
<dbReference type="SUPFAM" id="SSF54631">
    <property type="entry name" value="CBS-domain pair"/>
    <property type="match status" value="1"/>
</dbReference>
<dbReference type="SMART" id="SM01091">
    <property type="entry name" value="CorC_HlyC"/>
    <property type="match status" value="1"/>
</dbReference>
<proteinExistence type="inferred from homology"/>
<dbReference type="Proteomes" id="UP000724672">
    <property type="component" value="Unassembled WGS sequence"/>
</dbReference>
<name>A0A942UX12_9FIRM</name>
<dbReference type="InterPro" id="IPR000644">
    <property type="entry name" value="CBS_dom"/>
</dbReference>
<dbReference type="InterPro" id="IPR036318">
    <property type="entry name" value="FAD-bd_PCMH-like_sf"/>
</dbReference>
<keyword evidence="3" id="KW-1003">Cell membrane</keyword>
<evidence type="ECO:0000256" key="1">
    <source>
        <dbReference type="ARBA" id="ARBA00004651"/>
    </source>
</evidence>
<evidence type="ECO:0000256" key="6">
    <source>
        <dbReference type="ARBA" id="ARBA00022989"/>
    </source>
</evidence>
<sequence>MESQKLVIDLGLILILVLLNGFFAASEFALVSVNRDKLKSKREEGNKKAVLLLDLTENPSRFLATIQVGITLAGFLASASAAVTISRPFAEVLEATGIPFIAGFAQQIAVVIGTVILSFITLVLGELVPKRLALEYTDKVALIAVKPITFLAKIMKPVVFILTKSTDIVARLLGSKTENAEEKITESEIRNMINKGKRHGVLNETETQMLQRIFEFDDKESKDIMTSKNKMFRLDIEIPVEELTDKIIKRQLSRVPIYEKDKDEIIGILYIKDLFSEMEDKSKEEINIRKLLRDPYFIPETKKIDVLYKELKASQNHMAIIIDEYGKISGLVTMEDILEEIVGEIFDEFEEKVESIKELEENVYIVDGLESVKKINQELEIDIPLDVSDTIGGFVLSLIDDIPTKGQNPMVTYEDIIFKVEKVENKRIKILKITIK</sequence>
<comment type="subcellular location">
    <subcellularLocation>
        <location evidence="1">Cell membrane</location>
        <topology evidence="1">Multi-pass membrane protein</topology>
    </subcellularLocation>
</comment>
<keyword evidence="4 10" id="KW-0812">Transmembrane</keyword>
<dbReference type="CDD" id="cd04590">
    <property type="entry name" value="CBS_pair_CorC_HlyC_assoc"/>
    <property type="match status" value="1"/>
</dbReference>
<feature type="transmembrane region" description="Helical" evidence="11">
    <location>
        <begin position="97"/>
        <end position="124"/>
    </location>
</feature>
<dbReference type="GO" id="GO:0005886">
    <property type="term" value="C:plasma membrane"/>
    <property type="evidence" value="ECO:0007669"/>
    <property type="project" value="UniProtKB-SubCell"/>
</dbReference>
<feature type="transmembrane region" description="Helical" evidence="11">
    <location>
        <begin position="12"/>
        <end position="33"/>
    </location>
</feature>
<keyword evidence="5" id="KW-0677">Repeat</keyword>
<comment type="caution">
    <text evidence="14">The sequence shown here is derived from an EMBL/GenBank/DDBJ whole genome shotgun (WGS) entry which is preliminary data.</text>
</comment>
<evidence type="ECO:0000259" key="12">
    <source>
        <dbReference type="PROSITE" id="PS51371"/>
    </source>
</evidence>
<keyword evidence="7 9" id="KW-0129">CBS domain</keyword>
<dbReference type="PANTHER" id="PTHR43099:SF2">
    <property type="entry name" value="UPF0053 PROTEIN YRKA"/>
    <property type="match status" value="1"/>
</dbReference>
<accession>A0A942UX12</accession>
<dbReference type="SUPFAM" id="SSF56176">
    <property type="entry name" value="FAD-binding/transporter-associated domain-like"/>
    <property type="match status" value="1"/>
</dbReference>
<keyword evidence="8 10" id="KW-0472">Membrane</keyword>
<reference evidence="14" key="1">
    <citation type="submission" date="2019-12" db="EMBL/GenBank/DDBJ databases">
        <title>Clostridiaceae gen. nov. sp. nov., isolated from sediment in Xinjiang, China.</title>
        <authorList>
            <person name="Zhang R."/>
        </authorList>
    </citation>
    <scope>NUCLEOTIDE SEQUENCE</scope>
    <source>
        <strain evidence="14">D2Q-11</strain>
    </source>
</reference>
<dbReference type="InterPro" id="IPR046342">
    <property type="entry name" value="CBS_dom_sf"/>
</dbReference>
<dbReference type="EMBL" id="WSFT01000031">
    <property type="protein sequence ID" value="MBS4538369.1"/>
    <property type="molecule type" value="Genomic_DNA"/>
</dbReference>
<dbReference type="PANTHER" id="PTHR43099">
    <property type="entry name" value="UPF0053 PROTEIN YRKA"/>
    <property type="match status" value="1"/>
</dbReference>
<evidence type="ECO:0000256" key="2">
    <source>
        <dbReference type="ARBA" id="ARBA00006337"/>
    </source>
</evidence>
<feature type="domain" description="CBS" evidence="12">
    <location>
        <begin position="225"/>
        <end position="285"/>
    </location>
</feature>
<dbReference type="InterPro" id="IPR016169">
    <property type="entry name" value="FAD-bd_PCMH_sub2"/>
</dbReference>
<evidence type="ECO:0000256" key="8">
    <source>
        <dbReference type="ARBA" id="ARBA00023136"/>
    </source>
</evidence>
<dbReference type="Pfam" id="PF00571">
    <property type="entry name" value="CBS"/>
    <property type="match status" value="2"/>
</dbReference>
<keyword evidence="15" id="KW-1185">Reference proteome</keyword>
<dbReference type="Pfam" id="PF03471">
    <property type="entry name" value="CorC_HlyC"/>
    <property type="match status" value="1"/>
</dbReference>
<dbReference type="InterPro" id="IPR044751">
    <property type="entry name" value="Ion_transp-like_CBS"/>
</dbReference>
<dbReference type="Gene3D" id="3.10.580.10">
    <property type="entry name" value="CBS-domain"/>
    <property type="match status" value="1"/>
</dbReference>
<evidence type="ECO:0000256" key="3">
    <source>
        <dbReference type="ARBA" id="ARBA00022475"/>
    </source>
</evidence>
<evidence type="ECO:0000313" key="14">
    <source>
        <dbReference type="EMBL" id="MBS4538369.1"/>
    </source>
</evidence>
<gene>
    <name evidence="14" type="ORF">GOQ27_07825</name>
</gene>
<evidence type="ECO:0000259" key="13">
    <source>
        <dbReference type="PROSITE" id="PS51846"/>
    </source>
</evidence>